<feature type="non-terminal residue" evidence="2">
    <location>
        <position position="1"/>
    </location>
</feature>
<accession>A0AAP6VA96</accession>
<evidence type="ECO:0000256" key="1">
    <source>
        <dbReference type="SAM" id="Phobius"/>
    </source>
</evidence>
<dbReference type="AlphaFoldDB" id="A0AAP6VA96"/>
<reference evidence="2 3" key="1">
    <citation type="submission" date="2019-04" db="EMBL/GenBank/DDBJ databases">
        <title>Step-wise assembly of the neonatal virome modulated by breast feeding.</title>
        <authorList>
            <person name="Liang G."/>
            <person name="Bushman F."/>
        </authorList>
    </citation>
    <scope>NUCLEOTIDE SEQUENCE [LARGE SCALE GENOMIC DNA]</scope>
    <source>
        <strain evidence="2 3">E3754</strain>
    </source>
</reference>
<gene>
    <name evidence="2" type="ORF">GTI81_15945</name>
</gene>
<feature type="transmembrane region" description="Helical" evidence="1">
    <location>
        <begin position="50"/>
        <end position="70"/>
    </location>
</feature>
<name>A0AAP6VA96_ENTFL</name>
<organism evidence="2 3">
    <name type="scientific">Enterococcus faecalis</name>
    <name type="common">Streptococcus faecalis</name>
    <dbReference type="NCBI Taxonomy" id="1351"/>
    <lineage>
        <taxon>Bacteria</taxon>
        <taxon>Bacillati</taxon>
        <taxon>Bacillota</taxon>
        <taxon>Bacilli</taxon>
        <taxon>Lactobacillales</taxon>
        <taxon>Enterococcaceae</taxon>
        <taxon>Enterococcus</taxon>
    </lineage>
</organism>
<keyword evidence="1" id="KW-0812">Transmembrane</keyword>
<evidence type="ECO:0000313" key="2">
    <source>
        <dbReference type="EMBL" id="MXS54169.1"/>
    </source>
</evidence>
<keyword evidence="1" id="KW-0472">Membrane</keyword>
<comment type="caution">
    <text evidence="2">The sequence shown here is derived from an EMBL/GenBank/DDBJ whole genome shotgun (WGS) entry which is preliminary data.</text>
</comment>
<feature type="transmembrane region" description="Helical" evidence="1">
    <location>
        <begin position="76"/>
        <end position="96"/>
    </location>
</feature>
<proteinExistence type="predicted"/>
<keyword evidence="1" id="KW-1133">Transmembrane helix</keyword>
<evidence type="ECO:0000313" key="3">
    <source>
        <dbReference type="Proteomes" id="UP000429730"/>
    </source>
</evidence>
<feature type="transmembrane region" description="Helical" evidence="1">
    <location>
        <begin position="123"/>
        <end position="142"/>
    </location>
</feature>
<dbReference type="Proteomes" id="UP000429730">
    <property type="component" value="Unassembled WGS sequence"/>
</dbReference>
<dbReference type="EMBL" id="WVTJ01000079">
    <property type="protein sequence ID" value="MXS54169.1"/>
    <property type="molecule type" value="Genomic_DNA"/>
</dbReference>
<sequence length="150" mass="17201">ILVSIVSTTFHEFMHIIFSRNSRKINLNIVKAVATIPMTHVWTWSRFGRITAITSGMSSDAIFLLVFLIMNNKSVGVNSIAASILITRILWQFIIIQKTDINILISFVVDNPFYFEEVAIMKLIIIKVISISVLAMIIWLWFQPVINQFN</sequence>
<protein>
    <submittedName>
        <fullName evidence="2">Uncharacterized protein</fullName>
    </submittedName>
</protein>